<dbReference type="EMBL" id="BARV01012267">
    <property type="protein sequence ID" value="GAI02786.1"/>
    <property type="molecule type" value="Genomic_DNA"/>
</dbReference>
<accession>X1LA95</accession>
<reference evidence="1" key="1">
    <citation type="journal article" date="2014" name="Front. Microbiol.">
        <title>High frequency of phylogenetically diverse reductive dehalogenase-homologous genes in deep subseafloor sedimentary metagenomes.</title>
        <authorList>
            <person name="Kawai M."/>
            <person name="Futagami T."/>
            <person name="Toyoda A."/>
            <person name="Takaki Y."/>
            <person name="Nishi S."/>
            <person name="Hori S."/>
            <person name="Arai W."/>
            <person name="Tsubouchi T."/>
            <person name="Morono Y."/>
            <person name="Uchiyama I."/>
            <person name="Ito T."/>
            <person name="Fujiyama A."/>
            <person name="Inagaki F."/>
            <person name="Takami H."/>
        </authorList>
    </citation>
    <scope>NUCLEOTIDE SEQUENCE</scope>
    <source>
        <strain evidence="1">Expedition CK06-06</strain>
    </source>
</reference>
<evidence type="ECO:0000313" key="1">
    <source>
        <dbReference type="EMBL" id="GAI02786.1"/>
    </source>
</evidence>
<proteinExistence type="predicted"/>
<sequence length="74" mass="8696">MSLRQLAIRVLEASGLVRQSNLRVLRDRLKREPEEKLLREVEDCETPRQLRVLWEAGLSSRLQEAVTKRLEQIS</sequence>
<name>X1LA95_9ZZZZ</name>
<organism evidence="1">
    <name type="scientific">marine sediment metagenome</name>
    <dbReference type="NCBI Taxonomy" id="412755"/>
    <lineage>
        <taxon>unclassified sequences</taxon>
        <taxon>metagenomes</taxon>
        <taxon>ecological metagenomes</taxon>
    </lineage>
</organism>
<gene>
    <name evidence="1" type="ORF">S06H3_22808</name>
</gene>
<protein>
    <submittedName>
        <fullName evidence="1">Uncharacterized protein</fullName>
    </submittedName>
</protein>
<comment type="caution">
    <text evidence="1">The sequence shown here is derived from an EMBL/GenBank/DDBJ whole genome shotgun (WGS) entry which is preliminary data.</text>
</comment>
<dbReference type="AlphaFoldDB" id="X1LA95"/>